<organism evidence="1">
    <name type="scientific">freshwater metagenome</name>
    <dbReference type="NCBI Taxonomy" id="449393"/>
    <lineage>
        <taxon>unclassified sequences</taxon>
        <taxon>metagenomes</taxon>
        <taxon>ecological metagenomes</taxon>
    </lineage>
</organism>
<gene>
    <name evidence="1" type="ORF">UFOPK3967_03234</name>
</gene>
<reference evidence="1" key="1">
    <citation type="submission" date="2020-05" db="EMBL/GenBank/DDBJ databases">
        <authorList>
            <person name="Chiriac C."/>
            <person name="Salcher M."/>
            <person name="Ghai R."/>
            <person name="Kavagutti S V."/>
        </authorList>
    </citation>
    <scope>NUCLEOTIDE SEQUENCE</scope>
</reference>
<accession>A0A6J7RHV4</accession>
<dbReference type="EMBL" id="CAFBOS010000348">
    <property type="protein sequence ID" value="CAB5028393.1"/>
    <property type="molecule type" value="Genomic_DNA"/>
</dbReference>
<proteinExistence type="predicted"/>
<name>A0A6J7RHV4_9ZZZZ</name>
<evidence type="ECO:0000313" key="1">
    <source>
        <dbReference type="EMBL" id="CAB5028393.1"/>
    </source>
</evidence>
<dbReference type="AlphaFoldDB" id="A0A6J7RHV4"/>
<protein>
    <submittedName>
        <fullName evidence="1">Unannotated protein</fullName>
    </submittedName>
</protein>
<sequence length="225" mass="24230">MVARTAGNDLHGIGTFENSGGSRPESGLQQLAAGDALFQRLGDGLRLLVDFLQHVVGELALFGSGCAQGAVAGFAMGLVALDVENANAVVADLGYIAFLQEHEAARDGEQGRDVGGDEILVFTDADDDRAAHAGEDDAIRIGLIDHGECIRAFKLGHRGAHGLEHIAQLFLVIVDAMRNHLGVRFRREDVTRLLQLFTQHNEIHDDAVVDDRNAVVGDMRMRIAF</sequence>